<dbReference type="AlphaFoldDB" id="A0A0H4P9H4"/>
<proteinExistence type="predicted"/>
<dbReference type="Pfam" id="PF20391">
    <property type="entry name" value="DUF6686"/>
    <property type="match status" value="1"/>
</dbReference>
<dbReference type="STRING" id="320787.CA2015_1691"/>
<dbReference type="InterPro" id="IPR046508">
    <property type="entry name" value="DUF6686"/>
</dbReference>
<evidence type="ECO:0000313" key="1">
    <source>
        <dbReference type="EMBL" id="AKP51126.1"/>
    </source>
</evidence>
<reference evidence="1 2" key="1">
    <citation type="submission" date="2015-07" db="EMBL/GenBank/DDBJ databases">
        <authorList>
            <person name="Kim K.M."/>
        </authorList>
    </citation>
    <scope>NUCLEOTIDE SEQUENCE [LARGE SCALE GENOMIC DNA]</scope>
    <source>
        <strain evidence="1 2">KCTC 12363</strain>
    </source>
</reference>
<dbReference type="OrthoDB" id="958821at2"/>
<dbReference type="EMBL" id="CP012040">
    <property type="protein sequence ID" value="AKP51126.1"/>
    <property type="molecule type" value="Genomic_DNA"/>
</dbReference>
<dbReference type="RefSeq" id="WP_157470389.1">
    <property type="nucleotide sequence ID" value="NZ_CP012040.1"/>
</dbReference>
<dbReference type="KEGG" id="camu:CA2015_1691"/>
<gene>
    <name evidence="1" type="ORF">CA2015_1691</name>
</gene>
<accession>A0A0H4P9H4</accession>
<dbReference type="Proteomes" id="UP000036520">
    <property type="component" value="Chromosome"/>
</dbReference>
<name>A0A0H4P9H4_9BACT</name>
<sequence>MSACKTEIIYQNKDFIFTKCMDCSRMGLMYHQVMIGFDEINFSAFIRYLKQLDFETYKYPCIDGIDRVIIETYHQDIQFSFSEEEFYTLKAGVIEANEQLQLIEMIRKL</sequence>
<evidence type="ECO:0000313" key="2">
    <source>
        <dbReference type="Proteomes" id="UP000036520"/>
    </source>
</evidence>
<protein>
    <submittedName>
        <fullName evidence="1">Uncharacterized protein</fullName>
    </submittedName>
</protein>
<keyword evidence="2" id="KW-1185">Reference proteome</keyword>
<organism evidence="1 2">
    <name type="scientific">Cyclobacterium amurskyense</name>
    <dbReference type="NCBI Taxonomy" id="320787"/>
    <lineage>
        <taxon>Bacteria</taxon>
        <taxon>Pseudomonadati</taxon>
        <taxon>Bacteroidota</taxon>
        <taxon>Cytophagia</taxon>
        <taxon>Cytophagales</taxon>
        <taxon>Cyclobacteriaceae</taxon>
        <taxon>Cyclobacterium</taxon>
    </lineage>
</organism>